<sequence length="285" mass="33943">MIEIYLQNKLDRYYFFKNFKAGLHAFIKNGVVELSLAGDRLIIKVEESFDFDETIKPVITELLKKHVIETKEEIWLLDIIQNIFFYDGREEQSEILAMAKSILSGERLDLPNVTKLFQTEKIIHDAFMDFLTRDCNFCYESFLTFRLRGYLDKLIDCVEMAIDEYQLEQEYQNLVETFRYYLKKKAPKLTCVHLVIDDNFTFYDEYFHQLPSERLEEYLDRGIIFEKGIPIQEMVISPLVSIAPQEIHLYSDEIDNGVIHSIQNIFQERVKLYSKNVFWQNNLMT</sequence>
<proteinExistence type="predicted"/>
<dbReference type="EMBL" id="CP063356">
    <property type="protein sequence ID" value="QOY33937.1"/>
    <property type="molecule type" value="Genomic_DNA"/>
</dbReference>
<organism evidence="1 3">
    <name type="scientific">Anaerobacillus isosaccharinicus</name>
    <dbReference type="NCBI Taxonomy" id="1532552"/>
    <lineage>
        <taxon>Bacteria</taxon>
        <taxon>Bacillati</taxon>
        <taxon>Bacillota</taxon>
        <taxon>Bacilli</taxon>
        <taxon>Bacillales</taxon>
        <taxon>Bacillaceae</taxon>
        <taxon>Anaerobacillus</taxon>
    </lineage>
</organism>
<dbReference type="InterPro" id="IPR014199">
    <property type="entry name" value="Spore_YtxC"/>
</dbReference>
<evidence type="ECO:0000313" key="1">
    <source>
        <dbReference type="EMBL" id="OIJ23021.1"/>
    </source>
</evidence>
<dbReference type="Proteomes" id="UP000180175">
    <property type="component" value="Chromosome"/>
</dbReference>
<keyword evidence="3" id="KW-1185">Reference proteome</keyword>
<accession>A0A1S2ME91</accession>
<gene>
    <name evidence="2" type="primary">ytxC</name>
    <name evidence="2" type="ORF">AWH56_014395</name>
    <name evidence="1" type="ORF">AWH56_02480</name>
</gene>
<dbReference type="AlphaFoldDB" id="A0A1S2ME91"/>
<evidence type="ECO:0000313" key="2">
    <source>
        <dbReference type="EMBL" id="QOY33937.1"/>
    </source>
</evidence>
<dbReference type="EMBL" id="LQXD01000005">
    <property type="protein sequence ID" value="OIJ23021.1"/>
    <property type="molecule type" value="Genomic_DNA"/>
</dbReference>
<dbReference type="Pfam" id="PF08812">
    <property type="entry name" value="YtxC"/>
    <property type="match status" value="1"/>
</dbReference>
<dbReference type="RefSeq" id="WP_071315683.1">
    <property type="nucleotide sequence ID" value="NZ_CP063356.2"/>
</dbReference>
<reference evidence="1 3" key="1">
    <citation type="submission" date="2016-10" db="EMBL/GenBank/DDBJ databases">
        <title>Draft genome sequences of four alkaliphilic bacteria belonging to the Anaerobacillus genus.</title>
        <authorList>
            <person name="Bassil N.M."/>
            <person name="Lloyd J.R."/>
        </authorList>
    </citation>
    <scope>NUCLEOTIDE SEQUENCE [LARGE SCALE GENOMIC DNA]</scope>
    <source>
        <strain evidence="1 3">NB2006</strain>
    </source>
</reference>
<protein>
    <submittedName>
        <fullName evidence="2">Putative sporulation protein YtxC</fullName>
    </submittedName>
</protein>
<reference evidence="2 3" key="2">
    <citation type="journal article" date="2017" name="Genome Announc.">
        <title>Draft Genome Sequences of Four Alkaliphilic Bacteria Belonging to the Anaerobacillus Genus.</title>
        <authorList>
            <person name="Bassil N.M."/>
            <person name="Lloyd J.R."/>
        </authorList>
    </citation>
    <scope>NUCLEOTIDE SEQUENCE [LARGE SCALE GENOMIC DNA]</scope>
    <source>
        <strain evidence="2 3">NB2006</strain>
    </source>
</reference>
<dbReference type="NCBIfam" id="TIGR02834">
    <property type="entry name" value="spo_ytxC"/>
    <property type="match status" value="1"/>
</dbReference>
<dbReference type="OrthoDB" id="2986513at2"/>
<evidence type="ECO:0000313" key="3">
    <source>
        <dbReference type="Proteomes" id="UP000180175"/>
    </source>
</evidence>
<dbReference type="KEGG" id="aia:AWH56_014395"/>
<name>A0A1S2ME91_9BACI</name>
<reference evidence="2" key="4">
    <citation type="submission" date="2020-10" db="EMBL/GenBank/DDBJ databases">
        <authorList>
            <person name="Bassil N.M."/>
            <person name="Lloyd J.R."/>
        </authorList>
    </citation>
    <scope>NUCLEOTIDE SEQUENCE</scope>
    <source>
        <strain evidence="2">NB2006</strain>
    </source>
</reference>
<reference evidence="2 3" key="3">
    <citation type="journal article" date="2019" name="Int. J. Syst. Evol. Microbiol.">
        <title>Anaerobacillus isosaccharinicus sp. nov., an alkaliphilic bacterium which degrades isosaccharinic acid.</title>
        <authorList>
            <person name="Bassil N.M."/>
            <person name="Lloyd J.R."/>
        </authorList>
    </citation>
    <scope>NUCLEOTIDE SEQUENCE [LARGE SCALE GENOMIC DNA]</scope>
    <source>
        <strain evidence="2 3">NB2006</strain>
    </source>
</reference>